<reference evidence="3 4" key="1">
    <citation type="journal article" date="2024" name="Front Chem Biol">
        <title>Unveiling the potential of Daldinia eschscholtzii MFLUCC 19-0629 through bioactivity and bioinformatics studies for enhanced sustainable agriculture production.</title>
        <authorList>
            <person name="Brooks S."/>
            <person name="Weaver J.A."/>
            <person name="Klomchit A."/>
            <person name="Alharthi S.A."/>
            <person name="Onlamun T."/>
            <person name="Nurani R."/>
            <person name="Vong T.K."/>
            <person name="Alberti F."/>
            <person name="Greco C."/>
        </authorList>
    </citation>
    <scope>NUCLEOTIDE SEQUENCE [LARGE SCALE GENOMIC DNA]</scope>
    <source>
        <strain evidence="3">MFLUCC 19-0629</strain>
    </source>
</reference>
<dbReference type="Proteomes" id="UP001369815">
    <property type="component" value="Unassembled WGS sequence"/>
</dbReference>
<keyword evidence="4" id="KW-1185">Reference proteome</keyword>
<name>A0AAX6MHD4_9PEZI</name>
<feature type="region of interest" description="Disordered" evidence="1">
    <location>
        <begin position="114"/>
        <end position="143"/>
    </location>
</feature>
<dbReference type="SUPFAM" id="SSF63491">
    <property type="entry name" value="BAG domain"/>
    <property type="match status" value="1"/>
</dbReference>
<dbReference type="PANTHER" id="PTHR14942:SF0">
    <property type="entry name" value="U11_U12 SMALL NUCLEAR RIBONUCLEOPROTEIN 25 KDA PROTEIN"/>
    <property type="match status" value="1"/>
</dbReference>
<dbReference type="InterPro" id="IPR003103">
    <property type="entry name" value="BAG_domain"/>
</dbReference>
<dbReference type="PROSITE" id="PS51035">
    <property type="entry name" value="BAG"/>
    <property type="match status" value="1"/>
</dbReference>
<evidence type="ECO:0000313" key="3">
    <source>
        <dbReference type="EMBL" id="KAK6951591.1"/>
    </source>
</evidence>
<dbReference type="PANTHER" id="PTHR14942">
    <property type="entry name" value="U11/U12 SMALL NUCLEAR RIBONUCLEOPROTEIN 25 KDA PROTEIN"/>
    <property type="match status" value="1"/>
</dbReference>
<evidence type="ECO:0000256" key="1">
    <source>
        <dbReference type="SAM" id="MobiDB-lite"/>
    </source>
</evidence>
<dbReference type="Gene3D" id="1.20.58.120">
    <property type="entry name" value="BAG domain"/>
    <property type="match status" value="1"/>
</dbReference>
<proteinExistence type="predicted"/>
<organism evidence="3 4">
    <name type="scientific">Daldinia eschscholtzii</name>
    <dbReference type="NCBI Taxonomy" id="292717"/>
    <lineage>
        <taxon>Eukaryota</taxon>
        <taxon>Fungi</taxon>
        <taxon>Dikarya</taxon>
        <taxon>Ascomycota</taxon>
        <taxon>Pezizomycotina</taxon>
        <taxon>Sordariomycetes</taxon>
        <taxon>Xylariomycetidae</taxon>
        <taxon>Xylariales</taxon>
        <taxon>Hypoxylaceae</taxon>
        <taxon>Daldinia</taxon>
    </lineage>
</organism>
<dbReference type="GO" id="GO:0005681">
    <property type="term" value="C:spliceosomal complex"/>
    <property type="evidence" value="ECO:0007669"/>
    <property type="project" value="TreeGrafter"/>
</dbReference>
<dbReference type="InterPro" id="IPR039690">
    <property type="entry name" value="SNRNP25"/>
</dbReference>
<feature type="compositionally biased region" description="Basic and acidic residues" evidence="1">
    <location>
        <begin position="277"/>
        <end position="289"/>
    </location>
</feature>
<feature type="domain" description="BAG" evidence="2">
    <location>
        <begin position="328"/>
        <end position="393"/>
    </location>
</feature>
<dbReference type="SUPFAM" id="SSF54236">
    <property type="entry name" value="Ubiquitin-like"/>
    <property type="match status" value="1"/>
</dbReference>
<protein>
    <recommendedName>
        <fullName evidence="2">BAG domain-containing protein</fullName>
    </recommendedName>
</protein>
<dbReference type="InterPro" id="IPR029071">
    <property type="entry name" value="Ubiquitin-like_domsf"/>
</dbReference>
<gene>
    <name evidence="3" type="ORF">Daesc_006113</name>
</gene>
<evidence type="ECO:0000259" key="2">
    <source>
        <dbReference type="PROSITE" id="PS51035"/>
    </source>
</evidence>
<dbReference type="Pfam" id="PF02179">
    <property type="entry name" value="BAG"/>
    <property type="match status" value="1"/>
</dbReference>
<evidence type="ECO:0000313" key="4">
    <source>
        <dbReference type="Proteomes" id="UP001369815"/>
    </source>
</evidence>
<dbReference type="EMBL" id="JBANMG010000006">
    <property type="protein sequence ID" value="KAK6951591.1"/>
    <property type="molecule type" value="Genomic_DNA"/>
</dbReference>
<dbReference type="GO" id="GO:0051087">
    <property type="term" value="F:protein-folding chaperone binding"/>
    <property type="evidence" value="ECO:0007669"/>
    <property type="project" value="InterPro"/>
</dbReference>
<comment type="caution">
    <text evidence="3">The sequence shown here is derived from an EMBL/GenBank/DDBJ whole genome shotgun (WGS) entry which is preliminary data.</text>
</comment>
<dbReference type="InterPro" id="IPR036533">
    <property type="entry name" value="BAG_dom_sf"/>
</dbReference>
<feature type="region of interest" description="Disordered" evidence="1">
    <location>
        <begin position="224"/>
        <end position="311"/>
    </location>
</feature>
<dbReference type="SMART" id="SM00264">
    <property type="entry name" value="BAG"/>
    <property type="match status" value="1"/>
</dbReference>
<sequence length="402" mass="45148">MHRSLFKVASNQAILASASAIKNLTTLLPPALQNYVQTTVDHLSEAVAGSSEYLASQGVSYSTLAYTSAAVALPLMMVSRFWGSSRNNISPYASQTDTQDVPHVTDDDFSYITSEDLETTLPPPSRAYDPQSRRAPPPSNLDDDVLLIKNKGITYPVHFPAYSIGDGKLLVRDVRVRVGLVMDLSDRRTRRMKMLYKGRQLTEQDVPIRDYGVKNNSELLVVVPEGRSSDEDDESSSEEVIVTEDPQKSKKAKKNKGRKKKKDRIDPRESTANLEVPGHRAEREGRKPSPDPSIHPSRVPSPSVPAGPKDKLDAIRNHFDTQLLPLCQKFMDNPPRDKKKLEDEHRKLSETIMQHVLLKLDEVDTGGDLDVRAKRRELVKYVQDVLKDIDERLPPSIRPKDR</sequence>
<feature type="compositionally biased region" description="Basic residues" evidence="1">
    <location>
        <begin position="249"/>
        <end position="262"/>
    </location>
</feature>
<dbReference type="GO" id="GO:0000398">
    <property type="term" value="P:mRNA splicing, via spliceosome"/>
    <property type="evidence" value="ECO:0007669"/>
    <property type="project" value="InterPro"/>
</dbReference>
<accession>A0AAX6MHD4</accession>
<dbReference type="AlphaFoldDB" id="A0AAX6MHD4"/>